<name>A0A2P6MN11_9EUKA</name>
<dbReference type="InterPro" id="IPR003591">
    <property type="entry name" value="Leu-rich_rpt_typical-subtyp"/>
</dbReference>
<dbReference type="FunFam" id="3.80.10.10:FF:000400">
    <property type="entry name" value="Nuclear pore complex protein NUP107"/>
    <property type="match status" value="1"/>
</dbReference>
<keyword evidence="5" id="KW-0677">Repeat</keyword>
<proteinExistence type="predicted"/>
<evidence type="ECO:0000256" key="12">
    <source>
        <dbReference type="SAM" id="Phobius"/>
    </source>
</evidence>
<dbReference type="Gene3D" id="1.10.510.10">
    <property type="entry name" value="Transferase(Phosphotransferase) domain 1"/>
    <property type="match status" value="2"/>
</dbReference>
<dbReference type="SMART" id="SM00303">
    <property type="entry name" value="GPS"/>
    <property type="match status" value="2"/>
</dbReference>
<evidence type="ECO:0000256" key="4">
    <source>
        <dbReference type="ARBA" id="ARBA00022729"/>
    </source>
</evidence>
<feature type="domain" description="Protein kinase" evidence="13">
    <location>
        <begin position="1608"/>
        <end position="1862"/>
    </location>
</feature>
<feature type="compositionally biased region" description="Low complexity" evidence="11">
    <location>
        <begin position="1343"/>
        <end position="1352"/>
    </location>
</feature>
<dbReference type="Gene3D" id="3.80.10.10">
    <property type="entry name" value="Ribonuclease Inhibitor"/>
    <property type="match status" value="5"/>
</dbReference>
<keyword evidence="9 12" id="KW-0472">Membrane</keyword>
<dbReference type="Proteomes" id="UP000241769">
    <property type="component" value="Unassembled WGS sequence"/>
</dbReference>
<dbReference type="STRING" id="1890364.A0A2P6MN11"/>
<dbReference type="OrthoDB" id="26095at2759"/>
<comment type="caution">
    <text evidence="15">The sequence shown here is derived from an EMBL/GenBank/DDBJ whole genome shotgun (WGS) entry which is preliminary data.</text>
</comment>
<dbReference type="PROSITE" id="PS50221">
    <property type="entry name" value="GAIN_B"/>
    <property type="match status" value="1"/>
</dbReference>
<feature type="transmembrane region" description="Helical" evidence="12">
    <location>
        <begin position="1596"/>
        <end position="1620"/>
    </location>
</feature>
<dbReference type="InterPro" id="IPR011009">
    <property type="entry name" value="Kinase-like_dom_sf"/>
</dbReference>
<dbReference type="PROSITE" id="PS50011">
    <property type="entry name" value="PROTEIN_KINASE_DOM"/>
    <property type="match status" value="2"/>
</dbReference>
<keyword evidence="10" id="KW-1015">Disulfide bond</keyword>
<keyword evidence="4" id="KW-0732">Signal</keyword>
<accession>A0A2P6MN11</accession>
<dbReference type="SUPFAM" id="SSF56112">
    <property type="entry name" value="Protein kinase-like (PK-like)"/>
    <property type="match status" value="2"/>
</dbReference>
<gene>
    <name evidence="15" type="ORF">PROFUN_13663</name>
</gene>
<dbReference type="Gene3D" id="3.30.200.20">
    <property type="entry name" value="Phosphorylase Kinase, domain 1"/>
    <property type="match status" value="1"/>
</dbReference>
<evidence type="ECO:0000256" key="3">
    <source>
        <dbReference type="ARBA" id="ARBA00022692"/>
    </source>
</evidence>
<evidence type="ECO:0000256" key="7">
    <source>
        <dbReference type="ARBA" id="ARBA00022840"/>
    </source>
</evidence>
<feature type="region of interest" description="Disordered" evidence="11">
    <location>
        <begin position="1845"/>
        <end position="1864"/>
    </location>
</feature>
<dbReference type="GO" id="GO:0005524">
    <property type="term" value="F:ATP binding"/>
    <property type="evidence" value="ECO:0007669"/>
    <property type="project" value="UniProtKB-KW"/>
</dbReference>
<feature type="domain" description="Protein kinase" evidence="13">
    <location>
        <begin position="783"/>
        <end position="1013"/>
    </location>
</feature>
<dbReference type="SMART" id="SM00369">
    <property type="entry name" value="LRR_TYP"/>
    <property type="match status" value="10"/>
</dbReference>
<evidence type="ECO:0000256" key="11">
    <source>
        <dbReference type="SAM" id="MobiDB-lite"/>
    </source>
</evidence>
<dbReference type="Pfam" id="PF01825">
    <property type="entry name" value="GPS"/>
    <property type="match status" value="2"/>
</dbReference>
<dbReference type="GO" id="GO:0016020">
    <property type="term" value="C:membrane"/>
    <property type="evidence" value="ECO:0007669"/>
    <property type="project" value="UniProtKB-SubCell"/>
</dbReference>
<evidence type="ECO:0000256" key="2">
    <source>
        <dbReference type="ARBA" id="ARBA00022614"/>
    </source>
</evidence>
<feature type="region of interest" description="Disordered" evidence="11">
    <location>
        <begin position="1343"/>
        <end position="1382"/>
    </location>
</feature>
<dbReference type="InterPro" id="IPR000719">
    <property type="entry name" value="Prot_kinase_dom"/>
</dbReference>
<dbReference type="PROSITE" id="PS51450">
    <property type="entry name" value="LRR"/>
    <property type="match status" value="1"/>
</dbReference>
<evidence type="ECO:0000313" key="16">
    <source>
        <dbReference type="Proteomes" id="UP000241769"/>
    </source>
</evidence>
<reference evidence="15 16" key="1">
    <citation type="journal article" date="2018" name="Genome Biol. Evol.">
        <title>Multiple Roots of Fruiting Body Formation in Amoebozoa.</title>
        <authorList>
            <person name="Hillmann F."/>
            <person name="Forbes G."/>
            <person name="Novohradska S."/>
            <person name="Ferling I."/>
            <person name="Riege K."/>
            <person name="Groth M."/>
            <person name="Westermann M."/>
            <person name="Marz M."/>
            <person name="Spaller T."/>
            <person name="Winckler T."/>
            <person name="Schaap P."/>
            <person name="Glockner G."/>
        </authorList>
    </citation>
    <scope>NUCLEOTIDE SEQUENCE [LARGE SCALE GENOMIC DNA]</scope>
    <source>
        <strain evidence="15 16">Jena</strain>
    </source>
</reference>
<dbReference type="FunFam" id="3.80.10.10:FF:000041">
    <property type="entry name" value="LRR receptor-like serine/threonine-protein kinase ERECTA"/>
    <property type="match status" value="1"/>
</dbReference>
<evidence type="ECO:0000256" key="8">
    <source>
        <dbReference type="ARBA" id="ARBA00022989"/>
    </source>
</evidence>
<evidence type="ECO:0000256" key="5">
    <source>
        <dbReference type="ARBA" id="ARBA00022737"/>
    </source>
</evidence>
<dbReference type="InterPro" id="IPR001611">
    <property type="entry name" value="Leu-rich_rpt"/>
</dbReference>
<dbReference type="InterPro" id="IPR046338">
    <property type="entry name" value="GAIN_dom_sf"/>
</dbReference>
<keyword evidence="15" id="KW-0808">Transferase</keyword>
<feature type="compositionally biased region" description="Low complexity" evidence="11">
    <location>
        <begin position="1360"/>
        <end position="1382"/>
    </location>
</feature>
<evidence type="ECO:0000259" key="13">
    <source>
        <dbReference type="PROSITE" id="PS50011"/>
    </source>
</evidence>
<dbReference type="InterPro" id="IPR032675">
    <property type="entry name" value="LRR_dom_sf"/>
</dbReference>
<dbReference type="InterPro" id="IPR057244">
    <property type="entry name" value="GAIN_B"/>
</dbReference>
<dbReference type="SUPFAM" id="SSF52058">
    <property type="entry name" value="L domain-like"/>
    <property type="match status" value="3"/>
</dbReference>
<dbReference type="InterPro" id="IPR000203">
    <property type="entry name" value="GPS"/>
</dbReference>
<evidence type="ECO:0000256" key="10">
    <source>
        <dbReference type="ARBA" id="ARBA00023157"/>
    </source>
</evidence>
<dbReference type="Pfam" id="PF13855">
    <property type="entry name" value="LRR_8"/>
    <property type="match status" value="2"/>
</dbReference>
<dbReference type="SMART" id="SM00365">
    <property type="entry name" value="LRR_SD22"/>
    <property type="match status" value="5"/>
</dbReference>
<keyword evidence="15" id="KW-0675">Receptor</keyword>
<dbReference type="GO" id="GO:0004672">
    <property type="term" value="F:protein kinase activity"/>
    <property type="evidence" value="ECO:0007669"/>
    <property type="project" value="InterPro"/>
</dbReference>
<dbReference type="Pfam" id="PF00560">
    <property type="entry name" value="LRR_1"/>
    <property type="match status" value="3"/>
</dbReference>
<organism evidence="15 16">
    <name type="scientific">Planoprotostelium fungivorum</name>
    <dbReference type="NCBI Taxonomy" id="1890364"/>
    <lineage>
        <taxon>Eukaryota</taxon>
        <taxon>Amoebozoa</taxon>
        <taxon>Evosea</taxon>
        <taxon>Variosea</taxon>
        <taxon>Cavosteliida</taxon>
        <taxon>Cavosteliaceae</taxon>
        <taxon>Planoprotostelium</taxon>
    </lineage>
</organism>
<evidence type="ECO:0000259" key="14">
    <source>
        <dbReference type="PROSITE" id="PS50221"/>
    </source>
</evidence>
<keyword evidence="6" id="KW-0547">Nucleotide-binding</keyword>
<dbReference type="InterPro" id="IPR051716">
    <property type="entry name" value="Plant_RL_S/T_kinase"/>
</dbReference>
<evidence type="ECO:0000313" key="15">
    <source>
        <dbReference type="EMBL" id="PRP73087.1"/>
    </source>
</evidence>
<dbReference type="InterPro" id="IPR001245">
    <property type="entry name" value="Ser-Thr/Tyr_kinase_cat_dom"/>
</dbReference>
<evidence type="ECO:0000256" key="1">
    <source>
        <dbReference type="ARBA" id="ARBA00004167"/>
    </source>
</evidence>
<sequence>MLIITTDFTASNWNIIRPEALHLSHNSPFSLVAPLILLLIVSTQLLSTTKERGFTASPFVLLLFLSRGCEAQPANLSAIQNVWSTLNVPLDLWYGLQFCDYHGVQCNNQSYSISIDLSSKKLDGSIHSDICQLTNLTSLQLGLNRLTGPIPSCIGNLTSLTYLNLGQNSINGTVPDGICSLENLNFLNLGTNQLGGQIPSCIGNLRQLVFLFLVSISADTNSGWNGSIPISIGRLNLLQVLNIGASGINGTIPDQICNMSQLANLNLATTKLYGSIPSCIGQLTNLNYLNLGQNQLNGDIPKGICTLTSLTLLNLGRNSLTDGLGVIPCINTNLSQLTELYLDTNSFVGSIPSFANLINLQRLDIGQNQLNGNIADSNICDLTHLLYLNFGTMKLNGTIPNCITQLSNLKELYLDHNLLSGNISSLNKLANLTVLYIHSNQFTGLMPPNVINLPYLQLLLASNNLLRGNVPGRNNNLPPLVYLDLSANYFTSVGYINVTGLCDLTGNSDLCSYKLRLAPVCDHGLLGCSITIDTLYDNQTRLSAAQAGVVINGTAKSDTIRVLSAVILTLLRNTTSFKYNSPDVSVNLQTYNQSSLNGSDIIESKIANTSVAVTLPGIGGTVVCDVQSILDLFQRICVCDVDIDLYSCKIRYSPVVGVSVYQNGLEIDVRNITQLINISMGIIDNIPDGYKAVCQYWNETEAEWQREGLTMREEGRVTMCQSTHLTNFSIGIEPVAAVPPQEDNSKRLIIILACSIGGGLILISILINRLETSLSVMVDAEEIEYEQKIAEGKRGQVWKCTYKGTTTVMVKKLTRDIDIDRESNLLKTIHHPNIIQYLGNSLRGKERCGRMTVLKLYRELSVETMFVIGQGVSRGLSYITSMGMVHTAVVPKKIMLSDGHTMTVKLQCLSCIVTEGTTYEKAQKNMATAPEIEKKKRYQTSGHVWSVGVLLWAMATHNSHLYDNSDGSDIDFATEKNVDERVAGLIRDCTEERGEKRPSLSQVTQRMMTEKELKNLQPQAEDYKNLPWEPPKRGKDYLSDDRNGCDHITMRVFRSLSIHTILCILLQLKYGVGSDPNVVQTMKDIWTTLGGRSGFYWTGDNICNSTDYIGVTCDATSSYPVQIVYNPQTSPVRVNGTLSSSIGNLPHLIRLDLSHNDITGGIPESICTPTELSYINLGFNRFSGLIPTCITNLDRLSHLQLDNNVLTGDIPPFINPLLADITLAHNRLTQSIPESLGGLSNLLSLDLSYNNLSGSIPFSIVRLGGLQSLILDHNELSGNVPGRNTSLRPLQVLHLNDNDFTSVAYINITSQCDLSGNPFPCSITLDVPSICTDHISYACTTSTSQSKSSSTTVQESPIGTTSSTTSQLSTESPHSTILSSTSEIETTHIKRRTIDDLYDNSTTISIREAETPKIVSAIILALLRNTSSFTYNSLDVSIHLQTYDTQEDNVNLSNRLTEDVAVTLSSSIVSQKVSVVISSLHFNPFLSRQNETIYSPVVGVSVYQNGQEIDVRNVTQLINISMGIIDNIPDGYKAVCQYWNETEAEWQREGLTMREEGRVTMCQSTHLTNFSIGIESETPQSYEVIQISDHSTSNKALIILICSIIGGTTISLILSLVLYIKVYRNRKMMSNIIALDLSVDALGVECVEQVGGENSRSWKSVYKETTLVMGLHHPNVVQYLGRNSMERYIMMEWMEGGSLHDYLCASSELTVETMFVIGQGVSRGLSYITSMGMVHTAVVPKKIMLSGSQTLTAKLQCLSCVVAEGTACDPTRKSLQTAPEIVKKKRYEAVGHVWSVGVLLWAMASRNHSLYGGESTSDFIFTTEGCEDERLAGLIRECTDRRGEKRPSLSQVTRRMAREREVQR</sequence>
<evidence type="ECO:0000256" key="6">
    <source>
        <dbReference type="ARBA" id="ARBA00022741"/>
    </source>
</evidence>
<dbReference type="EMBL" id="MDYQ01000673">
    <property type="protein sequence ID" value="PRP73087.1"/>
    <property type="molecule type" value="Genomic_DNA"/>
</dbReference>
<feature type="domain" description="GAIN-B" evidence="14">
    <location>
        <begin position="1425"/>
        <end position="1580"/>
    </location>
</feature>
<protein>
    <submittedName>
        <fullName evidence="15">Putative Leucine-rich repeat receptor protein kinase EXS</fullName>
    </submittedName>
</protein>
<keyword evidence="7" id="KW-0067">ATP-binding</keyword>
<keyword evidence="3 12" id="KW-0812">Transmembrane</keyword>
<keyword evidence="8 12" id="KW-1133">Transmembrane helix</keyword>
<dbReference type="InParanoid" id="A0A2P6MN11"/>
<keyword evidence="2" id="KW-0433">Leucine-rich repeat</keyword>
<evidence type="ECO:0000256" key="9">
    <source>
        <dbReference type="ARBA" id="ARBA00023136"/>
    </source>
</evidence>
<dbReference type="Pfam" id="PF07714">
    <property type="entry name" value="PK_Tyr_Ser-Thr"/>
    <property type="match status" value="2"/>
</dbReference>
<comment type="subcellular location">
    <subcellularLocation>
        <location evidence="1">Membrane</location>
        <topology evidence="1">Single-pass membrane protein</topology>
    </subcellularLocation>
</comment>
<dbReference type="PANTHER" id="PTHR48053:SF71">
    <property type="entry name" value="LEUCINE RICH REPEAT FAMILY PROTEIN, EXPRESSED"/>
    <property type="match status" value="1"/>
</dbReference>
<keyword evidence="16" id="KW-1185">Reference proteome</keyword>
<keyword evidence="15" id="KW-0418">Kinase</keyword>
<dbReference type="PANTHER" id="PTHR48053">
    <property type="entry name" value="LEUCINE RICH REPEAT FAMILY PROTEIN, EXPRESSED"/>
    <property type="match status" value="1"/>
</dbReference>
<dbReference type="Gene3D" id="2.60.220.50">
    <property type="match status" value="2"/>
</dbReference>